<keyword evidence="2" id="KW-1185">Reference proteome</keyword>
<dbReference type="STRING" id="549386.SAMN02927923_04351"/>
<evidence type="ECO:0000313" key="1">
    <source>
        <dbReference type="EMBL" id="SCZ12565.1"/>
    </source>
</evidence>
<dbReference type="AlphaFoldDB" id="A0A1G5LHZ7"/>
<evidence type="ECO:0000313" key="2">
    <source>
        <dbReference type="Proteomes" id="UP000199569"/>
    </source>
</evidence>
<gene>
    <name evidence="1" type="ORF">SAMN02927923_04351</name>
</gene>
<proteinExistence type="predicted"/>
<dbReference type="Proteomes" id="UP000199569">
    <property type="component" value="Unassembled WGS sequence"/>
</dbReference>
<reference evidence="1 2" key="1">
    <citation type="submission" date="2016-10" db="EMBL/GenBank/DDBJ databases">
        <authorList>
            <person name="de Groot N.N."/>
        </authorList>
    </citation>
    <scope>NUCLEOTIDE SEQUENCE [LARGE SCALE GENOMIC DNA]</scope>
    <source>
        <strain evidence="1 2">CGMCC 1.7666</strain>
    </source>
</reference>
<name>A0A1G5LHZ7_9HYPH</name>
<organism evidence="1 2">
    <name type="scientific">Microvirga guangxiensis</name>
    <dbReference type="NCBI Taxonomy" id="549386"/>
    <lineage>
        <taxon>Bacteria</taxon>
        <taxon>Pseudomonadati</taxon>
        <taxon>Pseudomonadota</taxon>
        <taxon>Alphaproteobacteria</taxon>
        <taxon>Hyphomicrobiales</taxon>
        <taxon>Methylobacteriaceae</taxon>
        <taxon>Microvirga</taxon>
    </lineage>
</organism>
<accession>A0A1G5LHZ7</accession>
<sequence length="93" mass="10673">MPSAQQLAPARPYMRDCTYNLFRNKQRPELICAVPEDRPVPSFLGSRQWIFERHLQPLDTAVPGFEDHAANVGVRFNGFYLFHLTGLPREMAA</sequence>
<protein>
    <submittedName>
        <fullName evidence="1">Uncharacterized protein</fullName>
    </submittedName>
</protein>
<dbReference type="EMBL" id="FMVJ01000019">
    <property type="protein sequence ID" value="SCZ12565.1"/>
    <property type="molecule type" value="Genomic_DNA"/>
</dbReference>